<keyword evidence="2" id="KW-1185">Reference proteome</keyword>
<reference evidence="3" key="3">
    <citation type="submission" date="2025-04" db="UniProtKB">
        <authorList>
            <consortium name="RefSeq"/>
        </authorList>
    </citation>
    <scope>IDENTIFICATION</scope>
    <source>
        <strain evidence="3">CBS 304.34</strain>
    </source>
</reference>
<protein>
    <recommendedName>
        <fullName evidence="4">DUF1330 domain-containing protein</fullName>
    </recommendedName>
</protein>
<reference evidence="3" key="2">
    <citation type="submission" date="2020-04" db="EMBL/GenBank/DDBJ databases">
        <authorList>
            <consortium name="NCBI Genome Project"/>
        </authorList>
    </citation>
    <scope>NUCLEOTIDE SEQUENCE</scope>
    <source>
        <strain evidence="3">CBS 304.34</strain>
    </source>
</reference>
<reference evidence="1 3" key="1">
    <citation type="journal article" date="2020" name="Stud. Mycol.">
        <title>101 Dothideomycetes genomes: a test case for predicting lifestyles and emergence of pathogens.</title>
        <authorList>
            <person name="Haridas S."/>
            <person name="Albert R."/>
            <person name="Binder M."/>
            <person name="Bloem J."/>
            <person name="Labutti K."/>
            <person name="Salamov A."/>
            <person name="Andreopoulos B."/>
            <person name="Baker S."/>
            <person name="Barry K."/>
            <person name="Bills G."/>
            <person name="Bluhm B."/>
            <person name="Cannon C."/>
            <person name="Castanera R."/>
            <person name="Culley D."/>
            <person name="Daum C."/>
            <person name="Ezra D."/>
            <person name="Gonzalez J."/>
            <person name="Henrissat B."/>
            <person name="Kuo A."/>
            <person name="Liang C."/>
            <person name="Lipzen A."/>
            <person name="Lutzoni F."/>
            <person name="Magnuson J."/>
            <person name="Mondo S."/>
            <person name="Nolan M."/>
            <person name="Ohm R."/>
            <person name="Pangilinan J."/>
            <person name="Park H.-J."/>
            <person name="Ramirez L."/>
            <person name="Alfaro M."/>
            <person name="Sun H."/>
            <person name="Tritt A."/>
            <person name="Yoshinaga Y."/>
            <person name="Zwiers L.-H."/>
            <person name="Turgeon B."/>
            <person name="Goodwin S."/>
            <person name="Spatafora J."/>
            <person name="Crous P."/>
            <person name="Grigoriev I."/>
        </authorList>
    </citation>
    <scope>NUCLEOTIDE SEQUENCE</scope>
    <source>
        <strain evidence="1 3">CBS 304.34</strain>
    </source>
</reference>
<dbReference type="Proteomes" id="UP000504636">
    <property type="component" value="Unplaced"/>
</dbReference>
<name>A0A6A6YWD4_9PEZI</name>
<dbReference type="RefSeq" id="XP_033579268.1">
    <property type="nucleotide sequence ID" value="XM_033725269.1"/>
</dbReference>
<dbReference type="PANTHER" id="PTHR40257:SF1">
    <property type="entry name" value="DUF1330 DOMAIN-CONTAINING PROTEIN"/>
    <property type="match status" value="1"/>
</dbReference>
<gene>
    <name evidence="1 3" type="ORF">BDZ99DRAFT_518160</name>
</gene>
<accession>A0A6A6YWD4</accession>
<sequence>MLPHTSIAESALTSLSAAHPPTAPIFMLNLLRYRPTAAYTAPTDLPQVSGHEAYHARYVPALRPLMAANGSVPIFLGRVYAALCGPAEGERWDEVAIVMYPSVAAFKEMVGSETYKKECEMHRRAALEEWRLVPCERVEL</sequence>
<dbReference type="AlphaFoldDB" id="A0A6A6YWD4"/>
<proteinExistence type="predicted"/>
<organism evidence="1">
    <name type="scientific">Mytilinidion resinicola</name>
    <dbReference type="NCBI Taxonomy" id="574789"/>
    <lineage>
        <taxon>Eukaryota</taxon>
        <taxon>Fungi</taxon>
        <taxon>Dikarya</taxon>
        <taxon>Ascomycota</taxon>
        <taxon>Pezizomycotina</taxon>
        <taxon>Dothideomycetes</taxon>
        <taxon>Pleosporomycetidae</taxon>
        <taxon>Mytilinidiales</taxon>
        <taxon>Mytilinidiaceae</taxon>
        <taxon>Mytilinidion</taxon>
    </lineage>
</organism>
<dbReference type="SUPFAM" id="SSF54909">
    <property type="entry name" value="Dimeric alpha+beta barrel"/>
    <property type="match status" value="1"/>
</dbReference>
<evidence type="ECO:0000313" key="3">
    <source>
        <dbReference type="RefSeq" id="XP_033579268.1"/>
    </source>
</evidence>
<dbReference type="GeneID" id="54466162"/>
<evidence type="ECO:0008006" key="4">
    <source>
        <dbReference type="Google" id="ProtNLM"/>
    </source>
</evidence>
<dbReference type="Gene3D" id="3.30.70.100">
    <property type="match status" value="1"/>
</dbReference>
<dbReference type="EMBL" id="MU003697">
    <property type="protein sequence ID" value="KAF2812304.1"/>
    <property type="molecule type" value="Genomic_DNA"/>
</dbReference>
<evidence type="ECO:0000313" key="1">
    <source>
        <dbReference type="EMBL" id="KAF2812304.1"/>
    </source>
</evidence>
<dbReference type="OrthoDB" id="3500395at2759"/>
<dbReference type="PANTHER" id="PTHR40257">
    <property type="match status" value="1"/>
</dbReference>
<evidence type="ECO:0000313" key="2">
    <source>
        <dbReference type="Proteomes" id="UP000504636"/>
    </source>
</evidence>
<dbReference type="InterPro" id="IPR011008">
    <property type="entry name" value="Dimeric_a/b-barrel"/>
</dbReference>